<feature type="transmembrane region" description="Helical" evidence="1">
    <location>
        <begin position="56"/>
        <end position="73"/>
    </location>
</feature>
<organism evidence="2 3">
    <name type="scientific">Candidatus Manganitrophus noduliformans</name>
    <dbReference type="NCBI Taxonomy" id="2606439"/>
    <lineage>
        <taxon>Bacteria</taxon>
        <taxon>Pseudomonadati</taxon>
        <taxon>Nitrospirota</taxon>
        <taxon>Nitrospiria</taxon>
        <taxon>Candidatus Troglogloeales</taxon>
        <taxon>Candidatus Manganitrophaceae</taxon>
        <taxon>Candidatus Manganitrophus</taxon>
    </lineage>
</organism>
<protein>
    <submittedName>
        <fullName evidence="2">Uncharacterized protein</fullName>
    </submittedName>
</protein>
<feature type="transmembrane region" description="Helical" evidence="1">
    <location>
        <begin position="138"/>
        <end position="156"/>
    </location>
</feature>
<feature type="transmembrane region" description="Helical" evidence="1">
    <location>
        <begin position="93"/>
        <end position="118"/>
    </location>
</feature>
<comment type="caution">
    <text evidence="2">The sequence shown here is derived from an EMBL/GenBank/DDBJ whole genome shotgun (WGS) entry which is preliminary data.</text>
</comment>
<evidence type="ECO:0000313" key="3">
    <source>
        <dbReference type="Proteomes" id="UP000534783"/>
    </source>
</evidence>
<evidence type="ECO:0000256" key="1">
    <source>
        <dbReference type="SAM" id="Phobius"/>
    </source>
</evidence>
<proteinExistence type="predicted"/>
<sequence length="169" mass="19652">MEWFQLVLLFACFGCLQTAAFRIEERREIFHLLALLPLASAVREMDANLDRYVFDGAWQIMVAMAAFYAFFFIRRHRRSVAAQLQPVLASGPFGFLFAGFLTVMVFSRLIGQQLFWRAALQEQYLRLVGRIVEESSELFGYLLLLFGCIEILRSSFSDTAIRRPLYREE</sequence>
<keyword evidence="1" id="KW-1133">Transmembrane helix</keyword>
<dbReference type="EMBL" id="VTOW01000001">
    <property type="protein sequence ID" value="NKE70253.1"/>
    <property type="molecule type" value="Genomic_DNA"/>
</dbReference>
<dbReference type="RefSeq" id="WP_168058519.1">
    <property type="nucleotide sequence ID" value="NZ_VTOW01000001.1"/>
</dbReference>
<name>A0A7X6IA78_9BACT</name>
<keyword evidence="1" id="KW-0472">Membrane</keyword>
<dbReference type="Proteomes" id="UP000534783">
    <property type="component" value="Unassembled WGS sequence"/>
</dbReference>
<keyword evidence="3" id="KW-1185">Reference proteome</keyword>
<reference evidence="2 3" key="1">
    <citation type="journal article" date="2020" name="Nature">
        <title>Bacterial chemolithoautotrophy via manganese oxidation.</title>
        <authorList>
            <person name="Yu H."/>
            <person name="Leadbetter J.R."/>
        </authorList>
    </citation>
    <scope>NUCLEOTIDE SEQUENCE [LARGE SCALE GENOMIC DNA]</scope>
    <source>
        <strain evidence="2 3">Mn-1</strain>
    </source>
</reference>
<accession>A0A7X6IA78</accession>
<evidence type="ECO:0000313" key="2">
    <source>
        <dbReference type="EMBL" id="NKE70253.1"/>
    </source>
</evidence>
<keyword evidence="1" id="KW-0812">Transmembrane</keyword>
<gene>
    <name evidence="2" type="ORF">MNODULE_05780</name>
</gene>
<dbReference type="AlphaFoldDB" id="A0A7X6IA78"/>